<dbReference type="OrthoDB" id="3619482at2"/>
<dbReference type="InterPro" id="IPR050832">
    <property type="entry name" value="Bact_Acetyltransf"/>
</dbReference>
<evidence type="ECO:0000256" key="1">
    <source>
        <dbReference type="ARBA" id="ARBA00022679"/>
    </source>
</evidence>
<dbReference type="PROSITE" id="PS51186">
    <property type="entry name" value="GNAT"/>
    <property type="match status" value="1"/>
</dbReference>
<reference evidence="4 5" key="1">
    <citation type="submission" date="2017-06" db="EMBL/GenBank/DDBJ databases">
        <authorList>
            <person name="Kim H.J."/>
            <person name="Triplett B.A."/>
        </authorList>
    </citation>
    <scope>NUCLEOTIDE SEQUENCE [LARGE SCALE GENOMIC DNA]</scope>
    <source>
        <strain evidence="4 5">DSM 43151</strain>
    </source>
</reference>
<dbReference type="GO" id="GO:0005840">
    <property type="term" value="C:ribosome"/>
    <property type="evidence" value="ECO:0007669"/>
    <property type="project" value="UniProtKB-KW"/>
</dbReference>
<dbReference type="SUPFAM" id="SSF55729">
    <property type="entry name" value="Acyl-CoA N-acyltransferases (Nat)"/>
    <property type="match status" value="1"/>
</dbReference>
<dbReference type="Pfam" id="PF00583">
    <property type="entry name" value="Acetyltransf_1"/>
    <property type="match status" value="1"/>
</dbReference>
<dbReference type="PANTHER" id="PTHR43877">
    <property type="entry name" value="AMINOALKYLPHOSPHONATE N-ACETYLTRANSFERASE-RELATED-RELATED"/>
    <property type="match status" value="1"/>
</dbReference>
<sequence length="160" mass="17333">MNPVPRPLTDDDWPGVLALETETYAGSGLSEDPAALASRAGRDTSFVLAADRRIVGYVLALSYPRFHFPDLSHPDTTAFASDNLHLHDLVVARGHRRVGLGTRLLHHLTAEARRQAYRLISLVAVGDGALFWSANGFRPHPGITPPVAYGPGAAYMSRPL</sequence>
<keyword evidence="4" id="KW-0687">Ribonucleoprotein</keyword>
<protein>
    <submittedName>
        <fullName evidence="4">Ribosomal protein S18 acetylase RimI</fullName>
    </submittedName>
</protein>
<organism evidence="4 5">
    <name type="scientific">Actinoplanes regularis</name>
    <dbReference type="NCBI Taxonomy" id="52697"/>
    <lineage>
        <taxon>Bacteria</taxon>
        <taxon>Bacillati</taxon>
        <taxon>Actinomycetota</taxon>
        <taxon>Actinomycetes</taxon>
        <taxon>Micromonosporales</taxon>
        <taxon>Micromonosporaceae</taxon>
        <taxon>Actinoplanes</taxon>
    </lineage>
</organism>
<keyword evidence="1" id="KW-0808">Transferase</keyword>
<feature type="domain" description="N-acetyltransferase" evidence="3">
    <location>
        <begin position="3"/>
        <end position="160"/>
    </location>
</feature>
<gene>
    <name evidence="4" type="ORF">SAMN06264365_10240</name>
</gene>
<dbReference type="GO" id="GO:0016747">
    <property type="term" value="F:acyltransferase activity, transferring groups other than amino-acyl groups"/>
    <property type="evidence" value="ECO:0007669"/>
    <property type="project" value="InterPro"/>
</dbReference>
<dbReference type="InterPro" id="IPR016181">
    <property type="entry name" value="Acyl_CoA_acyltransferase"/>
</dbReference>
<evidence type="ECO:0000256" key="2">
    <source>
        <dbReference type="ARBA" id="ARBA00023315"/>
    </source>
</evidence>
<dbReference type="Proteomes" id="UP000198415">
    <property type="component" value="Unassembled WGS sequence"/>
</dbReference>
<dbReference type="InterPro" id="IPR000182">
    <property type="entry name" value="GNAT_dom"/>
</dbReference>
<evidence type="ECO:0000313" key="4">
    <source>
        <dbReference type="EMBL" id="SNR39905.1"/>
    </source>
</evidence>
<evidence type="ECO:0000313" key="5">
    <source>
        <dbReference type="Proteomes" id="UP000198415"/>
    </source>
</evidence>
<proteinExistence type="predicted"/>
<dbReference type="Gene3D" id="3.40.630.30">
    <property type="match status" value="1"/>
</dbReference>
<name>A0A238VZY1_9ACTN</name>
<accession>A0A238VZY1</accession>
<dbReference type="AlphaFoldDB" id="A0A238VZY1"/>
<keyword evidence="5" id="KW-1185">Reference proteome</keyword>
<dbReference type="EMBL" id="FZNR01000002">
    <property type="protein sequence ID" value="SNR39905.1"/>
    <property type="molecule type" value="Genomic_DNA"/>
</dbReference>
<keyword evidence="2" id="KW-0012">Acyltransferase</keyword>
<dbReference type="CDD" id="cd04301">
    <property type="entry name" value="NAT_SF"/>
    <property type="match status" value="1"/>
</dbReference>
<keyword evidence="4" id="KW-0689">Ribosomal protein</keyword>
<evidence type="ECO:0000259" key="3">
    <source>
        <dbReference type="PROSITE" id="PS51186"/>
    </source>
</evidence>
<dbReference type="RefSeq" id="WP_089291908.1">
    <property type="nucleotide sequence ID" value="NZ_BOMU01000124.1"/>
</dbReference>